<dbReference type="VEuPathDB" id="FungiDB:YALI1_E10899g"/>
<evidence type="ECO:0000313" key="4">
    <source>
        <dbReference type="Proteomes" id="UP000182444"/>
    </source>
</evidence>
<evidence type="ECO:0000256" key="1">
    <source>
        <dbReference type="SAM" id="MobiDB-lite"/>
    </source>
</evidence>
<name>A0A1D8NHN6_YARLL</name>
<feature type="compositionally biased region" description="Basic and acidic residues" evidence="1">
    <location>
        <begin position="165"/>
        <end position="175"/>
    </location>
</feature>
<evidence type="ECO:0000313" key="2">
    <source>
        <dbReference type="EMBL" id="AOW05145.1"/>
    </source>
</evidence>
<evidence type="ECO:0000313" key="3">
    <source>
        <dbReference type="EMBL" id="RDW27347.1"/>
    </source>
</evidence>
<accession>A0A1D8NHN6</accession>
<feature type="region of interest" description="Disordered" evidence="1">
    <location>
        <begin position="1"/>
        <end position="22"/>
    </location>
</feature>
<sequence length="304" mass="33410">MMNLLRRKDSSRAMTLPGREGDRERAAALEEQIKILAETASQALDRVGELEQEVAKQQKEIEAYKTEVGEKQLCIERLSNEVGELMTQSVTCRDSNDAHGTPQKQCAKCKSRELITSKSVSTQTTVATTTKIKAEDTRVGARGQTDSAVSRGGLSRDSIQSQDSHNSHDSHDSHDSAAHIEHVARVVVAEEMTRPRGVSTSTSTTADSSFSSSVHSSPSRDSSRDSSFTELSDFSDDDIGAVRTVIMSAEQIKAVDRSNLEHHVTQLQRLLKKSQSRDDDLFRMQKLEAALVAVSRARAVLRKA</sequence>
<dbReference type="Proteomes" id="UP000256601">
    <property type="component" value="Unassembled WGS sequence"/>
</dbReference>
<feature type="region of interest" description="Disordered" evidence="1">
    <location>
        <begin position="190"/>
        <end position="230"/>
    </location>
</feature>
<feature type="compositionally biased region" description="Low complexity" evidence="1">
    <location>
        <begin position="199"/>
        <end position="229"/>
    </location>
</feature>
<dbReference type="AlphaFoldDB" id="A0A1D8NHN6"/>
<feature type="compositionally biased region" description="Basic and acidic residues" evidence="1">
    <location>
        <begin position="1"/>
        <end position="11"/>
    </location>
</feature>
<proteinExistence type="predicted"/>
<reference evidence="3 5" key="2">
    <citation type="submission" date="2018-07" db="EMBL/GenBank/DDBJ databases">
        <title>Draft Genome Assemblies for Five Robust Yarrowia lipolytica Strains Exhibiting High Lipid Production and Pentose Sugar Utilization and Sugar Alcohol Secretion from Undetoxified Lignocellulosic Biomass Hydrolysates.</title>
        <authorList>
            <consortium name="DOE Joint Genome Institute"/>
            <person name="Walker C."/>
            <person name="Ryu S."/>
            <person name="Na H."/>
            <person name="Zane M."/>
            <person name="LaButti K."/>
            <person name="Lipzen A."/>
            <person name="Haridas S."/>
            <person name="Barry K."/>
            <person name="Grigoriev I.V."/>
            <person name="Quarterman J."/>
            <person name="Slininger P."/>
            <person name="Dien B."/>
            <person name="Trinh C.T."/>
        </authorList>
    </citation>
    <scope>NUCLEOTIDE SEQUENCE [LARGE SCALE GENOMIC DNA]</scope>
    <source>
        <strain evidence="3 5">YB392</strain>
    </source>
</reference>
<protein>
    <submittedName>
        <fullName evidence="2">Uncharacterized protein</fullName>
    </submittedName>
</protein>
<feature type="region of interest" description="Disordered" evidence="1">
    <location>
        <begin position="136"/>
        <end position="175"/>
    </location>
</feature>
<evidence type="ECO:0000313" key="5">
    <source>
        <dbReference type="Proteomes" id="UP000256601"/>
    </source>
</evidence>
<dbReference type="GeneID" id="2912507"/>
<dbReference type="EMBL" id="KZ858964">
    <property type="protein sequence ID" value="RDW27347.1"/>
    <property type="molecule type" value="Genomic_DNA"/>
</dbReference>
<dbReference type="KEGG" id="yli:2912507"/>
<gene>
    <name evidence="3" type="ORF">B0I71DRAFT_129246</name>
    <name evidence="2" type="ORF">YALI1_E10899g</name>
</gene>
<organism evidence="2 4">
    <name type="scientific">Yarrowia lipolytica</name>
    <name type="common">Candida lipolytica</name>
    <dbReference type="NCBI Taxonomy" id="4952"/>
    <lineage>
        <taxon>Eukaryota</taxon>
        <taxon>Fungi</taxon>
        <taxon>Dikarya</taxon>
        <taxon>Ascomycota</taxon>
        <taxon>Saccharomycotina</taxon>
        <taxon>Dipodascomycetes</taxon>
        <taxon>Dipodascales</taxon>
        <taxon>Dipodascales incertae sedis</taxon>
        <taxon>Yarrowia</taxon>
    </lineage>
</organism>
<dbReference type="VEuPathDB" id="FungiDB:YALI0_E08932g"/>
<dbReference type="Proteomes" id="UP000182444">
    <property type="component" value="Chromosome 1E"/>
</dbReference>
<reference evidence="2 4" key="1">
    <citation type="journal article" date="2016" name="PLoS ONE">
        <title>Sequence Assembly of Yarrowia lipolytica Strain W29/CLIB89 Shows Transposable Element Diversity.</title>
        <authorList>
            <person name="Magnan C."/>
            <person name="Yu J."/>
            <person name="Chang I."/>
            <person name="Jahn E."/>
            <person name="Kanomata Y."/>
            <person name="Wu J."/>
            <person name="Zeller M."/>
            <person name="Oakes M."/>
            <person name="Baldi P."/>
            <person name="Sandmeyer S."/>
        </authorList>
    </citation>
    <scope>NUCLEOTIDE SEQUENCE [LARGE SCALE GENOMIC DNA]</scope>
    <source>
        <strain evidence="2">CLIB89</strain>
        <strain evidence="4">CLIB89(W29)</strain>
    </source>
</reference>
<dbReference type="EMBL" id="CP017557">
    <property type="protein sequence ID" value="AOW05145.1"/>
    <property type="molecule type" value="Genomic_DNA"/>
</dbReference>